<accession>A0A3E2HJ81</accession>
<dbReference type="OrthoDB" id="429932at2759"/>
<feature type="compositionally biased region" description="Polar residues" evidence="1">
    <location>
        <begin position="150"/>
        <end position="170"/>
    </location>
</feature>
<evidence type="ECO:0000313" key="3">
    <source>
        <dbReference type="EMBL" id="RFU33476.1"/>
    </source>
</evidence>
<keyword evidence="2" id="KW-0472">Membrane</keyword>
<keyword evidence="2" id="KW-0812">Transmembrane</keyword>
<dbReference type="STRING" id="5539.A0A3E2HJ81"/>
<keyword evidence="2" id="KW-1133">Transmembrane helix</keyword>
<keyword evidence="4" id="KW-1185">Reference proteome</keyword>
<proteinExistence type="predicted"/>
<evidence type="ECO:0000256" key="2">
    <source>
        <dbReference type="SAM" id="Phobius"/>
    </source>
</evidence>
<sequence length="261" mass="28242">MSTPLRPSTPVSQASLPSTPQAGNWRHPQFDEITKRQNATNFSERNVRQIIYNIGGLAVLWFLGRFLWDNFPTLFLPNGSLQPYATYSYRTLQIIFTFNIGVALLPLIRPKDDLSDIPLTPGQRKLLGLPPSSAPPTPGSSYITPPRYPRTSTPLSGSVGSKGSYSNSPLSRKGSPGAGNGSQFSPASSPLFQKTMGAGFNSNRIPSYGSSSPLGWGSGRIGMPETPGSPSPSATKGASVGLNNRWLYEKMRRNPETSFYS</sequence>
<evidence type="ECO:0000256" key="1">
    <source>
        <dbReference type="SAM" id="MobiDB-lite"/>
    </source>
</evidence>
<feature type="transmembrane region" description="Helical" evidence="2">
    <location>
        <begin position="50"/>
        <end position="68"/>
    </location>
</feature>
<feature type="non-terminal residue" evidence="3">
    <location>
        <position position="261"/>
    </location>
</feature>
<dbReference type="GO" id="GO:0030474">
    <property type="term" value="P:spindle pole body duplication"/>
    <property type="evidence" value="ECO:0007669"/>
    <property type="project" value="TreeGrafter"/>
</dbReference>
<feature type="compositionally biased region" description="Polar residues" evidence="1">
    <location>
        <begin position="1"/>
        <end position="22"/>
    </location>
</feature>
<dbReference type="PANTHER" id="PTHR28003">
    <property type="entry name" value="NUCLEOPORIN POM34"/>
    <property type="match status" value="1"/>
</dbReference>
<dbReference type="PANTHER" id="PTHR28003:SF1">
    <property type="entry name" value="NUCLEOPORIN POM34"/>
    <property type="match status" value="1"/>
</dbReference>
<dbReference type="Pfam" id="PF08058">
    <property type="entry name" value="NPCC"/>
    <property type="match status" value="1"/>
</dbReference>
<evidence type="ECO:0000313" key="4">
    <source>
        <dbReference type="Proteomes" id="UP000258309"/>
    </source>
</evidence>
<feature type="region of interest" description="Disordered" evidence="1">
    <location>
        <begin position="216"/>
        <end position="243"/>
    </location>
</feature>
<feature type="transmembrane region" description="Helical" evidence="2">
    <location>
        <begin position="88"/>
        <end position="108"/>
    </location>
</feature>
<feature type="region of interest" description="Disordered" evidence="1">
    <location>
        <begin position="1"/>
        <end position="26"/>
    </location>
</feature>
<dbReference type="GO" id="GO:0070762">
    <property type="term" value="C:nuclear pore transmembrane ring"/>
    <property type="evidence" value="ECO:0007669"/>
    <property type="project" value="TreeGrafter"/>
</dbReference>
<dbReference type="OMA" id="QYATTFD"/>
<dbReference type="GO" id="GO:0005640">
    <property type="term" value="C:nuclear outer membrane"/>
    <property type="evidence" value="ECO:0007669"/>
    <property type="project" value="TreeGrafter"/>
</dbReference>
<dbReference type="InterPro" id="IPR012578">
    <property type="entry name" value="Nucl_pore_cmplx"/>
</dbReference>
<dbReference type="GO" id="GO:0006606">
    <property type="term" value="P:protein import into nucleus"/>
    <property type="evidence" value="ECO:0007669"/>
    <property type="project" value="TreeGrafter"/>
</dbReference>
<feature type="compositionally biased region" description="Polar residues" evidence="1">
    <location>
        <begin position="181"/>
        <end position="192"/>
    </location>
</feature>
<protein>
    <recommendedName>
        <fullName evidence="5">Nuclear pore complex component</fullName>
    </recommendedName>
</protein>
<organism evidence="3 4">
    <name type="scientific">Scytalidium lignicola</name>
    <name type="common">Hyphomycete</name>
    <dbReference type="NCBI Taxonomy" id="5539"/>
    <lineage>
        <taxon>Eukaryota</taxon>
        <taxon>Fungi</taxon>
        <taxon>Dikarya</taxon>
        <taxon>Ascomycota</taxon>
        <taxon>Pezizomycotina</taxon>
        <taxon>Leotiomycetes</taxon>
        <taxon>Leotiomycetes incertae sedis</taxon>
        <taxon>Scytalidium</taxon>
    </lineage>
</organism>
<feature type="region of interest" description="Disordered" evidence="1">
    <location>
        <begin position="125"/>
        <end position="198"/>
    </location>
</feature>
<dbReference type="Proteomes" id="UP000258309">
    <property type="component" value="Unassembled WGS sequence"/>
</dbReference>
<reference evidence="3 4" key="1">
    <citation type="submission" date="2018-05" db="EMBL/GenBank/DDBJ databases">
        <title>Draft genome sequence of Scytalidium lignicola DSM 105466, a ubiquitous saprotrophic fungus.</title>
        <authorList>
            <person name="Buettner E."/>
            <person name="Gebauer A.M."/>
            <person name="Hofrichter M."/>
            <person name="Liers C."/>
            <person name="Kellner H."/>
        </authorList>
    </citation>
    <scope>NUCLEOTIDE SEQUENCE [LARGE SCALE GENOMIC DNA]</scope>
    <source>
        <strain evidence="3 4">DSM 105466</strain>
    </source>
</reference>
<gene>
    <name evidence="3" type="ORF">B7463_g2849</name>
</gene>
<feature type="non-terminal residue" evidence="3">
    <location>
        <position position="1"/>
    </location>
</feature>
<dbReference type="EMBL" id="NCSJ02000035">
    <property type="protein sequence ID" value="RFU33476.1"/>
    <property type="molecule type" value="Genomic_DNA"/>
</dbReference>
<dbReference type="AlphaFoldDB" id="A0A3E2HJ81"/>
<name>A0A3E2HJ81_SCYLI</name>
<comment type="caution">
    <text evidence="3">The sequence shown here is derived from an EMBL/GenBank/DDBJ whole genome shotgun (WGS) entry which is preliminary data.</text>
</comment>
<evidence type="ECO:0008006" key="5">
    <source>
        <dbReference type="Google" id="ProtNLM"/>
    </source>
</evidence>